<gene>
    <name evidence="1" type="ORF">IRJ16_15635</name>
</gene>
<dbReference type="Proteomes" id="UP000622475">
    <property type="component" value="Unassembled WGS sequence"/>
</dbReference>
<evidence type="ECO:0000313" key="1">
    <source>
        <dbReference type="EMBL" id="MBE9663320.1"/>
    </source>
</evidence>
<protein>
    <submittedName>
        <fullName evidence="1">Uncharacterized protein</fullName>
    </submittedName>
</protein>
<dbReference type="RefSeq" id="WP_194112556.1">
    <property type="nucleotide sequence ID" value="NZ_JADFFL010000006.1"/>
</dbReference>
<keyword evidence="2" id="KW-1185">Reference proteome</keyword>
<organism evidence="1 2">
    <name type="scientific">Mucilaginibacter myungsuensis</name>
    <dbReference type="NCBI Taxonomy" id="649104"/>
    <lineage>
        <taxon>Bacteria</taxon>
        <taxon>Pseudomonadati</taxon>
        <taxon>Bacteroidota</taxon>
        <taxon>Sphingobacteriia</taxon>
        <taxon>Sphingobacteriales</taxon>
        <taxon>Sphingobacteriaceae</taxon>
        <taxon>Mucilaginibacter</taxon>
    </lineage>
</organism>
<accession>A0A929PYD0</accession>
<name>A0A929PYD0_9SPHI</name>
<comment type="caution">
    <text evidence="1">The sequence shown here is derived from an EMBL/GenBank/DDBJ whole genome shotgun (WGS) entry which is preliminary data.</text>
</comment>
<sequence>MAGYWKNGTFYNLGDASAKQSFATGLCISGNDVYISGWYCKTTWDEPTPIYWKNGVAVDLPAKGATGDGYANAYGITVSGNDVYVCGAYRIAKDRYAACYWKNKVLNTFSDNTYESAARAIPVANGVVHLAGTSTPSLFPFPVRKPAVWNGGKLNMLDIGTYHSGVAYVITVSGNDIYVAGTATGTSDLALYWKNGTMTAITNSEYGMAIALDGPDVFIGGALRTNVNVGENFATYWKNGLQLFSHNSGTDRSRIFDILVIK</sequence>
<dbReference type="EMBL" id="JADFFL010000006">
    <property type="protein sequence ID" value="MBE9663320.1"/>
    <property type="molecule type" value="Genomic_DNA"/>
</dbReference>
<dbReference type="AlphaFoldDB" id="A0A929PYD0"/>
<evidence type="ECO:0000313" key="2">
    <source>
        <dbReference type="Proteomes" id="UP000622475"/>
    </source>
</evidence>
<reference evidence="1" key="1">
    <citation type="submission" date="2020-10" db="EMBL/GenBank/DDBJ databases">
        <title>Mucilaginibacter mali sp. nov., isolated from rhizosphere soil of apple orchard.</title>
        <authorList>
            <person name="Lee J.-S."/>
            <person name="Kim H.S."/>
            <person name="Kim J.-S."/>
        </authorList>
    </citation>
    <scope>NUCLEOTIDE SEQUENCE</scope>
    <source>
        <strain evidence="1">KCTC 22746</strain>
    </source>
</reference>
<proteinExistence type="predicted"/>